<dbReference type="InterPro" id="IPR013563">
    <property type="entry name" value="Oligopep_ABC_C"/>
</dbReference>
<organism evidence="6 7">
    <name type="scientific">Nocardioides anomalus</name>
    <dbReference type="NCBI Taxonomy" id="2712223"/>
    <lineage>
        <taxon>Bacteria</taxon>
        <taxon>Bacillati</taxon>
        <taxon>Actinomycetota</taxon>
        <taxon>Actinomycetes</taxon>
        <taxon>Propionibacteriales</taxon>
        <taxon>Nocardioidaceae</taxon>
        <taxon>Nocardioides</taxon>
    </lineage>
</organism>
<dbReference type="Pfam" id="PF00005">
    <property type="entry name" value="ABC_tran"/>
    <property type="match status" value="1"/>
</dbReference>
<name>A0A6G6WKW2_9ACTN</name>
<comment type="similarity">
    <text evidence="1">Belongs to the ABC transporter superfamily.</text>
</comment>
<dbReference type="GO" id="GO:0005524">
    <property type="term" value="F:ATP binding"/>
    <property type="evidence" value="ECO:0007669"/>
    <property type="project" value="UniProtKB-KW"/>
</dbReference>
<dbReference type="GO" id="GO:0016887">
    <property type="term" value="F:ATP hydrolysis activity"/>
    <property type="evidence" value="ECO:0007669"/>
    <property type="project" value="InterPro"/>
</dbReference>
<dbReference type="InterPro" id="IPR003593">
    <property type="entry name" value="AAA+_ATPase"/>
</dbReference>
<evidence type="ECO:0000256" key="4">
    <source>
        <dbReference type="ARBA" id="ARBA00022840"/>
    </source>
</evidence>
<feature type="domain" description="ABC transporter" evidence="5">
    <location>
        <begin position="1"/>
        <end position="242"/>
    </location>
</feature>
<dbReference type="SMART" id="SM00382">
    <property type="entry name" value="AAA"/>
    <property type="match status" value="1"/>
</dbReference>
<sequence>MRDVVVDYKRAGQPPVRAVAGVDLDVPEGTVVGLVGETGCGKSTLARAMVGLVPLASGTVTFDGAEVAPIGRRSRSPELRRLQMVFQDPASSLNPRRKVGVQLQTAVDLSGSDRGDRGARVRELLDLVGLPAAAAERFPHEFSGGQRQRISIARALAARPRLIVADEPIAALDASAQAQIANLLVELSRELSLSLVFISHDLSIVRQVADVTAVMYLGKVVESAPTRPLWEAPGHPYTRALTGAVPRVGRPGDLPAELPGDVPDPAQPPSGCRFHPRCPVAVERCRTEDPVAVTAPGRVSYCWLTDWSTTTERIPVERP</sequence>
<dbReference type="NCBIfam" id="TIGR01727">
    <property type="entry name" value="oligo_HPY"/>
    <property type="match status" value="1"/>
</dbReference>
<evidence type="ECO:0000256" key="2">
    <source>
        <dbReference type="ARBA" id="ARBA00022448"/>
    </source>
</evidence>
<keyword evidence="4 6" id="KW-0067">ATP-binding</keyword>
<dbReference type="InterPro" id="IPR017871">
    <property type="entry name" value="ABC_transporter-like_CS"/>
</dbReference>
<dbReference type="Proteomes" id="UP000502996">
    <property type="component" value="Chromosome"/>
</dbReference>
<keyword evidence="2" id="KW-0813">Transport</keyword>
<dbReference type="SUPFAM" id="SSF52540">
    <property type="entry name" value="P-loop containing nucleoside triphosphate hydrolases"/>
    <property type="match status" value="1"/>
</dbReference>
<accession>A0A6G6WKW2</accession>
<dbReference type="AlphaFoldDB" id="A0A6G6WKW2"/>
<evidence type="ECO:0000256" key="1">
    <source>
        <dbReference type="ARBA" id="ARBA00005417"/>
    </source>
</evidence>
<dbReference type="EMBL" id="CP049257">
    <property type="protein sequence ID" value="QIG45735.1"/>
    <property type="molecule type" value="Genomic_DNA"/>
</dbReference>
<keyword evidence="7" id="KW-1185">Reference proteome</keyword>
<keyword evidence="3" id="KW-0547">Nucleotide-binding</keyword>
<gene>
    <name evidence="6" type="ORF">G5V58_03770</name>
</gene>
<dbReference type="InterPro" id="IPR003439">
    <property type="entry name" value="ABC_transporter-like_ATP-bd"/>
</dbReference>
<dbReference type="FunFam" id="3.40.50.300:FF:000016">
    <property type="entry name" value="Oligopeptide ABC transporter ATP-binding component"/>
    <property type="match status" value="1"/>
</dbReference>
<protein>
    <submittedName>
        <fullName evidence="6">ABC transporter ATP-binding protein</fullName>
    </submittedName>
</protein>
<dbReference type="InterPro" id="IPR050319">
    <property type="entry name" value="ABC_transp_ATP-bind"/>
</dbReference>
<dbReference type="Pfam" id="PF08352">
    <property type="entry name" value="oligo_HPY"/>
    <property type="match status" value="1"/>
</dbReference>
<evidence type="ECO:0000313" key="7">
    <source>
        <dbReference type="Proteomes" id="UP000502996"/>
    </source>
</evidence>
<evidence type="ECO:0000313" key="6">
    <source>
        <dbReference type="EMBL" id="QIG45735.1"/>
    </source>
</evidence>
<dbReference type="PROSITE" id="PS00211">
    <property type="entry name" value="ABC_TRANSPORTER_1"/>
    <property type="match status" value="1"/>
</dbReference>
<dbReference type="PANTHER" id="PTHR43776:SF7">
    <property type="entry name" value="D,D-DIPEPTIDE TRANSPORT ATP-BINDING PROTEIN DDPF-RELATED"/>
    <property type="match status" value="1"/>
</dbReference>
<evidence type="ECO:0000259" key="5">
    <source>
        <dbReference type="PROSITE" id="PS50893"/>
    </source>
</evidence>
<dbReference type="GO" id="GO:0015833">
    <property type="term" value="P:peptide transport"/>
    <property type="evidence" value="ECO:0007669"/>
    <property type="project" value="InterPro"/>
</dbReference>
<dbReference type="GO" id="GO:0055085">
    <property type="term" value="P:transmembrane transport"/>
    <property type="evidence" value="ECO:0007669"/>
    <property type="project" value="UniProtKB-ARBA"/>
</dbReference>
<dbReference type="PANTHER" id="PTHR43776">
    <property type="entry name" value="TRANSPORT ATP-BINDING PROTEIN"/>
    <property type="match status" value="1"/>
</dbReference>
<proteinExistence type="inferred from homology"/>
<evidence type="ECO:0000256" key="3">
    <source>
        <dbReference type="ARBA" id="ARBA00022741"/>
    </source>
</evidence>
<reference evidence="6 7" key="1">
    <citation type="submission" date="2020-02" db="EMBL/GenBank/DDBJ databases">
        <title>Full genome sequence of Nocardioides sp. R-3366.</title>
        <authorList>
            <person name="Im W.-T."/>
        </authorList>
    </citation>
    <scope>NUCLEOTIDE SEQUENCE [LARGE SCALE GENOMIC DNA]</scope>
    <source>
        <strain evidence="6 7">R-3366</strain>
    </source>
</reference>
<dbReference type="KEGG" id="nano:G5V58_03770"/>
<dbReference type="CDD" id="cd03257">
    <property type="entry name" value="ABC_NikE_OppD_transporters"/>
    <property type="match status" value="1"/>
</dbReference>
<dbReference type="Gene3D" id="3.40.50.300">
    <property type="entry name" value="P-loop containing nucleotide triphosphate hydrolases"/>
    <property type="match status" value="1"/>
</dbReference>
<dbReference type="InterPro" id="IPR027417">
    <property type="entry name" value="P-loop_NTPase"/>
</dbReference>
<dbReference type="PROSITE" id="PS50893">
    <property type="entry name" value="ABC_TRANSPORTER_2"/>
    <property type="match status" value="1"/>
</dbReference>